<sequence>MGWYVLHPTREPISQQMCSRKWRWIGHTLRTSHIRPMPKCYSNRKR</sequence>
<dbReference type="WBParaSite" id="TREG1_119810.1">
    <property type="protein sequence ID" value="TREG1_119810.1"/>
    <property type="gene ID" value="TREG1_119810"/>
</dbReference>
<proteinExistence type="predicted"/>
<evidence type="ECO:0000313" key="1">
    <source>
        <dbReference type="Proteomes" id="UP000050795"/>
    </source>
</evidence>
<reference evidence="1" key="1">
    <citation type="submission" date="2022-06" db="EMBL/GenBank/DDBJ databases">
        <authorList>
            <person name="Berger JAMES D."/>
            <person name="Berger JAMES D."/>
        </authorList>
    </citation>
    <scope>NUCLEOTIDE SEQUENCE [LARGE SCALE GENOMIC DNA]</scope>
</reference>
<organism evidence="1 2">
    <name type="scientific">Trichobilharzia regenti</name>
    <name type="common">Nasal bird schistosome</name>
    <dbReference type="NCBI Taxonomy" id="157069"/>
    <lineage>
        <taxon>Eukaryota</taxon>
        <taxon>Metazoa</taxon>
        <taxon>Spiralia</taxon>
        <taxon>Lophotrochozoa</taxon>
        <taxon>Platyhelminthes</taxon>
        <taxon>Trematoda</taxon>
        <taxon>Digenea</taxon>
        <taxon>Strigeidida</taxon>
        <taxon>Schistosomatoidea</taxon>
        <taxon>Schistosomatidae</taxon>
        <taxon>Trichobilharzia</taxon>
    </lineage>
</organism>
<dbReference type="AlphaFoldDB" id="A0AA85J0C9"/>
<dbReference type="Proteomes" id="UP000050795">
    <property type="component" value="Unassembled WGS sequence"/>
</dbReference>
<accession>A0AA85J0C9</accession>
<reference evidence="2" key="2">
    <citation type="submission" date="2023-11" db="UniProtKB">
        <authorList>
            <consortium name="WormBaseParasite"/>
        </authorList>
    </citation>
    <scope>IDENTIFICATION</scope>
</reference>
<evidence type="ECO:0000313" key="2">
    <source>
        <dbReference type="WBParaSite" id="TREG1_119810.1"/>
    </source>
</evidence>
<name>A0AA85J0C9_TRIRE</name>
<keyword evidence="1" id="KW-1185">Reference proteome</keyword>
<protein>
    <submittedName>
        <fullName evidence="2">Uncharacterized protein</fullName>
    </submittedName>
</protein>